<dbReference type="KEGG" id="slac:SKTS_14730"/>
<protein>
    <submittedName>
        <fullName evidence="2">Glycosyl transferase</fullName>
    </submittedName>
</protein>
<proteinExistence type="predicted"/>
<dbReference type="InterPro" id="IPR029044">
    <property type="entry name" value="Nucleotide-diphossugar_trans"/>
</dbReference>
<dbReference type="Gene3D" id="3.90.550.10">
    <property type="entry name" value="Spore Coat Polysaccharide Biosynthesis Protein SpsA, Chain A"/>
    <property type="match status" value="1"/>
</dbReference>
<evidence type="ECO:0000259" key="1">
    <source>
        <dbReference type="Pfam" id="PF00535"/>
    </source>
</evidence>
<dbReference type="PANTHER" id="PTHR22916:SF3">
    <property type="entry name" value="UDP-GLCNAC:BETAGAL BETA-1,3-N-ACETYLGLUCOSAMINYLTRANSFERASE-LIKE PROTEIN 1"/>
    <property type="match status" value="1"/>
</dbReference>
<organism evidence="2 3">
    <name type="scientific">Sulfurimicrobium lacus</name>
    <dbReference type="NCBI Taxonomy" id="2715678"/>
    <lineage>
        <taxon>Bacteria</taxon>
        <taxon>Pseudomonadati</taxon>
        <taxon>Pseudomonadota</taxon>
        <taxon>Betaproteobacteria</taxon>
        <taxon>Nitrosomonadales</taxon>
        <taxon>Sulfuricellaceae</taxon>
        <taxon>Sulfurimicrobium</taxon>
    </lineage>
</organism>
<name>A0A6F8VBU6_9PROT</name>
<accession>A0A6F8VBU6</accession>
<keyword evidence="3" id="KW-1185">Reference proteome</keyword>
<dbReference type="RefSeq" id="WP_173062592.1">
    <property type="nucleotide sequence ID" value="NZ_AP022853.1"/>
</dbReference>
<dbReference type="AlphaFoldDB" id="A0A6F8VBU6"/>
<keyword evidence="2" id="KW-0808">Transferase</keyword>
<evidence type="ECO:0000313" key="3">
    <source>
        <dbReference type="Proteomes" id="UP000502260"/>
    </source>
</evidence>
<evidence type="ECO:0000313" key="2">
    <source>
        <dbReference type="EMBL" id="BCB26587.1"/>
    </source>
</evidence>
<gene>
    <name evidence="2" type="ORF">SKTS_14730</name>
</gene>
<reference evidence="3" key="1">
    <citation type="submission" date="2020-03" db="EMBL/GenBank/DDBJ databases">
        <title>Complete genome sequence of sulfur-oxidizing bacterium skT11.</title>
        <authorList>
            <person name="Kanda M."/>
            <person name="Kojima H."/>
            <person name="Fukui M."/>
        </authorList>
    </citation>
    <scope>NUCLEOTIDE SEQUENCE [LARGE SCALE GENOMIC DNA]</scope>
    <source>
        <strain evidence="3">skT11</strain>
    </source>
</reference>
<dbReference type="Pfam" id="PF00535">
    <property type="entry name" value="Glycos_transf_2"/>
    <property type="match status" value="1"/>
</dbReference>
<dbReference type="PANTHER" id="PTHR22916">
    <property type="entry name" value="GLYCOSYLTRANSFERASE"/>
    <property type="match status" value="1"/>
</dbReference>
<dbReference type="InterPro" id="IPR001173">
    <property type="entry name" value="Glyco_trans_2-like"/>
</dbReference>
<dbReference type="EMBL" id="AP022853">
    <property type="protein sequence ID" value="BCB26587.1"/>
    <property type="molecule type" value="Genomic_DNA"/>
</dbReference>
<dbReference type="Proteomes" id="UP000502260">
    <property type="component" value="Chromosome"/>
</dbReference>
<dbReference type="SUPFAM" id="SSF53448">
    <property type="entry name" value="Nucleotide-diphospho-sugar transferases"/>
    <property type="match status" value="1"/>
</dbReference>
<feature type="domain" description="Glycosyltransferase 2-like" evidence="1">
    <location>
        <begin position="21"/>
        <end position="143"/>
    </location>
</feature>
<dbReference type="GO" id="GO:0016758">
    <property type="term" value="F:hexosyltransferase activity"/>
    <property type="evidence" value="ECO:0007669"/>
    <property type="project" value="UniProtKB-ARBA"/>
</dbReference>
<sequence length="336" mass="38123">MTMERLNKRSGEPGETLPLVSVIVPLYNCAAYLHQALDSVFNQGYPSLEVIAVDDCSSDETVEIIKSYGDAVTLIQQDKNGGAGAARNRAMTVARGEYIAFLDGDDVWLPGKLNRQISFLETHPDFDVVFGEFYKWLPDEHGVFNQPSDLYINESMELDERFSGGIYPEMLIDSYVWIVTAVMRRSVIDKIGLFREDLRKGEDYEFWLRASRACSMAKLPGQAALYRQHPSSTTAKICDANYEYMVVKEAVEKWGYHGPDGRSANIGRVRHRLAGLCFGHGYLHFFGGKPSVAAQAFYNSLTWRLFQPKAFVYLLASLTREMFSPKSKWFVKSERR</sequence>